<dbReference type="GO" id="GO:0045494">
    <property type="term" value="P:photoreceptor cell maintenance"/>
    <property type="evidence" value="ECO:0007669"/>
    <property type="project" value="TreeGrafter"/>
</dbReference>
<reference evidence="2" key="1">
    <citation type="submission" date="2020-03" db="EMBL/GenBank/DDBJ databases">
        <title>Okinawa Rail whole genome shotgun sequence.</title>
        <authorList>
            <person name="Nakajima N."/>
            <person name="Onuma M."/>
            <person name="Endoh D."/>
        </authorList>
    </citation>
    <scope>NUCLEOTIDE SEQUENCE</scope>
</reference>
<dbReference type="Pfam" id="PF15244">
    <property type="entry name" value="HSD3"/>
    <property type="match status" value="1"/>
</dbReference>
<sequence>MAEQQKITLKAEDRRYPVDEPEREIAALPYSFPRETSLYSQQSAARRTIEAEEEELLYLAFIEDVTNEILSLGLFSDRVLEQLFEWHIQENKNRLDESKMRHVLDVLKADLGCNLASSSELIHAGTEAFDLLGLQELDTMEEPEFISKSQRQRKAAESGEFFGTTDSSSMELSKYETQIFRVSSKETKSKDDFSDGVTEMMEVRTESNSCVKSEEDPDTLPSREATLNSVTCDRDLEANKDLDDLEESFAEALQISHDNS</sequence>
<dbReference type="InterPro" id="IPR029357">
    <property type="entry name" value="SPATA7"/>
</dbReference>
<dbReference type="GO" id="GO:0120200">
    <property type="term" value="C:rod photoreceptor outer segment"/>
    <property type="evidence" value="ECO:0007669"/>
    <property type="project" value="TreeGrafter"/>
</dbReference>
<reference evidence="2" key="2">
    <citation type="submission" date="2020-03" db="EMBL/GenBank/DDBJ databases">
        <authorList>
            <consortium name="Environmental Genome Science Research Promotion Project"/>
            <person name="Nakajima N."/>
            <person name="Onuma M."/>
            <person name="Endoh D."/>
        </authorList>
    </citation>
    <scope>NUCLEOTIDE SEQUENCE</scope>
</reference>
<protein>
    <submittedName>
        <fullName evidence="2">Spermatogenesis associated 7</fullName>
    </submittedName>
</protein>
<feature type="region of interest" description="Disordered" evidence="1">
    <location>
        <begin position="204"/>
        <end position="223"/>
    </location>
</feature>
<dbReference type="AlphaFoldDB" id="A0A6G1RHV5"/>
<dbReference type="EMBL" id="ICPP01005607">
    <property type="protein sequence ID" value="LAC38251.1"/>
    <property type="molecule type" value="Transcribed_RNA"/>
</dbReference>
<name>A0A6G1RHV5_9GRUI</name>
<dbReference type="GO" id="GO:0005930">
    <property type="term" value="C:axoneme"/>
    <property type="evidence" value="ECO:0007669"/>
    <property type="project" value="TreeGrafter"/>
</dbReference>
<evidence type="ECO:0000313" key="2">
    <source>
        <dbReference type="EMBL" id="LAC38251.1"/>
    </source>
</evidence>
<dbReference type="GO" id="GO:0120206">
    <property type="term" value="C:photoreceptor distal connecting cilium"/>
    <property type="evidence" value="ECO:0007669"/>
    <property type="project" value="TreeGrafter"/>
</dbReference>
<dbReference type="PANTHER" id="PTHR14917:SF2">
    <property type="entry name" value="SPERMATOGENESIS-ASSOCIATED PROTEIN 7"/>
    <property type="match status" value="1"/>
</dbReference>
<dbReference type="GO" id="GO:0036064">
    <property type="term" value="C:ciliary basal body"/>
    <property type="evidence" value="ECO:0007669"/>
    <property type="project" value="TreeGrafter"/>
</dbReference>
<dbReference type="GO" id="GO:0000226">
    <property type="term" value="P:microtubule cytoskeleton organization"/>
    <property type="evidence" value="ECO:0007669"/>
    <property type="project" value="TreeGrafter"/>
</dbReference>
<proteinExistence type="predicted"/>
<accession>A0A6G1RHV5</accession>
<evidence type="ECO:0000256" key="1">
    <source>
        <dbReference type="SAM" id="MobiDB-lite"/>
    </source>
</evidence>
<organism evidence="2">
    <name type="scientific">Hypotaenidia okinawae</name>
    <dbReference type="NCBI Taxonomy" id="2861861"/>
    <lineage>
        <taxon>Eukaryota</taxon>
        <taxon>Metazoa</taxon>
        <taxon>Chordata</taxon>
        <taxon>Craniata</taxon>
        <taxon>Vertebrata</taxon>
        <taxon>Euteleostomi</taxon>
        <taxon>Archelosauria</taxon>
        <taxon>Archosauria</taxon>
        <taxon>Dinosauria</taxon>
        <taxon>Saurischia</taxon>
        <taxon>Theropoda</taxon>
        <taxon>Coelurosauria</taxon>
        <taxon>Aves</taxon>
        <taxon>Neognathae</taxon>
        <taxon>Neoaves</taxon>
        <taxon>Gruiformes</taxon>
        <taxon>Rallidae</taxon>
        <taxon>Hypotaenidia</taxon>
    </lineage>
</organism>
<dbReference type="PANTHER" id="PTHR14917">
    <property type="entry name" value="SPERMATOGENESIS-ASSOCIATED PROTEIN 7"/>
    <property type="match status" value="1"/>
</dbReference>